<gene>
    <name evidence="1" type="ORF">A3I86_00470</name>
</gene>
<sequence>MFASIRSKEKVELLEEIEEYAIALSEDQAMAEGFIFSEDEEEDWFDEDGNCLECGESEDNCFCREDCPEMRDFVPYDD</sequence>
<accession>A0A1G2UIK0</accession>
<evidence type="ECO:0000313" key="1">
    <source>
        <dbReference type="EMBL" id="OHB09269.1"/>
    </source>
</evidence>
<dbReference type="Proteomes" id="UP000177096">
    <property type="component" value="Unassembled WGS sequence"/>
</dbReference>
<evidence type="ECO:0000313" key="2">
    <source>
        <dbReference type="Proteomes" id="UP000177096"/>
    </source>
</evidence>
<comment type="caution">
    <text evidence="1">The sequence shown here is derived from an EMBL/GenBank/DDBJ whole genome shotgun (WGS) entry which is preliminary data.</text>
</comment>
<name>A0A1G2UIK0_9BACT</name>
<dbReference type="AlphaFoldDB" id="A0A1G2UIK0"/>
<organism evidence="1 2">
    <name type="scientific">Candidatus Zambryskibacteria bacterium RIFCSPLOWO2_02_FULL_39_14</name>
    <dbReference type="NCBI Taxonomy" id="1802769"/>
    <lineage>
        <taxon>Bacteria</taxon>
        <taxon>Candidatus Zambryskiibacteriota</taxon>
    </lineage>
</organism>
<proteinExistence type="predicted"/>
<reference evidence="1 2" key="1">
    <citation type="journal article" date="2016" name="Nat. Commun.">
        <title>Thousands of microbial genomes shed light on interconnected biogeochemical processes in an aquifer system.</title>
        <authorList>
            <person name="Anantharaman K."/>
            <person name="Brown C.T."/>
            <person name="Hug L.A."/>
            <person name="Sharon I."/>
            <person name="Castelle C.J."/>
            <person name="Probst A.J."/>
            <person name="Thomas B.C."/>
            <person name="Singh A."/>
            <person name="Wilkins M.J."/>
            <person name="Karaoz U."/>
            <person name="Brodie E.L."/>
            <person name="Williams K.H."/>
            <person name="Hubbard S.S."/>
            <person name="Banfield J.F."/>
        </authorList>
    </citation>
    <scope>NUCLEOTIDE SEQUENCE [LARGE SCALE GENOMIC DNA]</scope>
</reference>
<protein>
    <submittedName>
        <fullName evidence="1">Uncharacterized protein</fullName>
    </submittedName>
</protein>
<dbReference type="EMBL" id="MHWM01000008">
    <property type="protein sequence ID" value="OHB09269.1"/>
    <property type="molecule type" value="Genomic_DNA"/>
</dbReference>